<organism evidence="8 9">
    <name type="scientific">Chryseobacterium rhizoplanae</name>
    <dbReference type="NCBI Taxonomy" id="1609531"/>
    <lineage>
        <taxon>Bacteria</taxon>
        <taxon>Pseudomonadati</taxon>
        <taxon>Bacteroidota</taxon>
        <taxon>Flavobacteriia</taxon>
        <taxon>Flavobacteriales</taxon>
        <taxon>Weeksellaceae</taxon>
        <taxon>Chryseobacterium group</taxon>
        <taxon>Chryseobacterium</taxon>
    </lineage>
</organism>
<dbReference type="AlphaFoldDB" id="A0A521C4Q9"/>
<gene>
    <name evidence="8" type="ORF">SAMN06265171_102454</name>
</gene>
<dbReference type="PANTHER" id="PTHR43273:SF3">
    <property type="entry name" value="ANAEROBIC SULFATASE-MATURATING ENZYME HOMOLOG ASLB-RELATED"/>
    <property type="match status" value="1"/>
</dbReference>
<dbReference type="Proteomes" id="UP000316916">
    <property type="component" value="Unassembled WGS sequence"/>
</dbReference>
<proteinExistence type="inferred from homology"/>
<dbReference type="SFLD" id="SFLDG01067">
    <property type="entry name" value="SPASM/twitch_domain_containing"/>
    <property type="match status" value="1"/>
</dbReference>
<dbReference type="NCBIfam" id="TIGR04085">
    <property type="entry name" value="rSAM_more_4Fe4S"/>
    <property type="match status" value="1"/>
</dbReference>
<name>A0A521C4Q9_9FLAO</name>
<evidence type="ECO:0000313" key="9">
    <source>
        <dbReference type="Proteomes" id="UP000316916"/>
    </source>
</evidence>
<feature type="domain" description="Radical SAM core" evidence="7">
    <location>
        <begin position="84"/>
        <end position="311"/>
    </location>
</feature>
<evidence type="ECO:0000259" key="7">
    <source>
        <dbReference type="PROSITE" id="PS51918"/>
    </source>
</evidence>
<keyword evidence="3" id="KW-0479">Metal-binding</keyword>
<dbReference type="InterPro" id="IPR023885">
    <property type="entry name" value="4Fe4S-binding_SPASM_dom"/>
</dbReference>
<dbReference type="InterPro" id="IPR023867">
    <property type="entry name" value="Sulphatase_maturase_rSAM"/>
</dbReference>
<evidence type="ECO:0000313" key="8">
    <source>
        <dbReference type="EMBL" id="SMO54389.1"/>
    </source>
</evidence>
<dbReference type="SFLD" id="SFLDS00029">
    <property type="entry name" value="Radical_SAM"/>
    <property type="match status" value="1"/>
</dbReference>
<evidence type="ECO:0000256" key="4">
    <source>
        <dbReference type="ARBA" id="ARBA00023004"/>
    </source>
</evidence>
<reference evidence="8 9" key="1">
    <citation type="submission" date="2017-05" db="EMBL/GenBank/DDBJ databases">
        <authorList>
            <person name="Varghese N."/>
            <person name="Submissions S."/>
        </authorList>
    </citation>
    <scope>NUCLEOTIDE SEQUENCE [LARGE SCALE GENOMIC DNA]</scope>
    <source>
        <strain evidence="8 9">DSM 29371</strain>
    </source>
</reference>
<dbReference type="Gene3D" id="3.20.20.70">
    <property type="entry name" value="Aldolase class I"/>
    <property type="match status" value="1"/>
</dbReference>
<evidence type="ECO:0000256" key="3">
    <source>
        <dbReference type="ARBA" id="ARBA00022723"/>
    </source>
</evidence>
<dbReference type="GO" id="GO:0051536">
    <property type="term" value="F:iron-sulfur cluster binding"/>
    <property type="evidence" value="ECO:0007669"/>
    <property type="project" value="UniProtKB-KW"/>
</dbReference>
<dbReference type="InterPro" id="IPR058240">
    <property type="entry name" value="rSAM_sf"/>
</dbReference>
<keyword evidence="2" id="KW-0949">S-adenosyl-L-methionine</keyword>
<dbReference type="RefSeq" id="WP_142717391.1">
    <property type="nucleotide sequence ID" value="NZ_FXTC01000002.1"/>
</dbReference>
<comment type="similarity">
    <text evidence="6">Belongs to the radical SAM superfamily. Anaerobic sulfatase-maturating enzyme family.</text>
</comment>
<dbReference type="InterPro" id="IPR007197">
    <property type="entry name" value="rSAM"/>
</dbReference>
<protein>
    <recommendedName>
        <fullName evidence="7">Radical SAM core domain-containing protein</fullName>
    </recommendedName>
</protein>
<dbReference type="PANTHER" id="PTHR43273">
    <property type="entry name" value="ANAEROBIC SULFATASE-MATURATING ENZYME HOMOLOG ASLB-RELATED"/>
    <property type="match status" value="1"/>
</dbReference>
<dbReference type="CDD" id="cd01335">
    <property type="entry name" value="Radical_SAM"/>
    <property type="match status" value="1"/>
</dbReference>
<dbReference type="GO" id="GO:0046872">
    <property type="term" value="F:metal ion binding"/>
    <property type="evidence" value="ECO:0007669"/>
    <property type="project" value="UniProtKB-KW"/>
</dbReference>
<evidence type="ECO:0000256" key="2">
    <source>
        <dbReference type="ARBA" id="ARBA00022691"/>
    </source>
</evidence>
<keyword evidence="4" id="KW-0408">Iron</keyword>
<evidence type="ECO:0000256" key="1">
    <source>
        <dbReference type="ARBA" id="ARBA00001966"/>
    </source>
</evidence>
<dbReference type="GO" id="GO:0016491">
    <property type="term" value="F:oxidoreductase activity"/>
    <property type="evidence" value="ECO:0007669"/>
    <property type="project" value="InterPro"/>
</dbReference>
<dbReference type="EMBL" id="FXTC01000002">
    <property type="protein sequence ID" value="SMO54389.1"/>
    <property type="molecule type" value="Genomic_DNA"/>
</dbReference>
<evidence type="ECO:0000256" key="6">
    <source>
        <dbReference type="ARBA" id="ARBA00023601"/>
    </source>
</evidence>
<dbReference type="UniPathway" id="UPA00782"/>
<dbReference type="PROSITE" id="PS51918">
    <property type="entry name" value="RADICAL_SAM"/>
    <property type="match status" value="1"/>
</dbReference>
<keyword evidence="9" id="KW-1185">Reference proteome</keyword>
<comment type="cofactor">
    <cofactor evidence="1">
        <name>[4Fe-4S] cluster</name>
        <dbReference type="ChEBI" id="CHEBI:49883"/>
    </cofactor>
</comment>
<accession>A0A521C4Q9</accession>
<evidence type="ECO:0000256" key="5">
    <source>
        <dbReference type="ARBA" id="ARBA00023014"/>
    </source>
</evidence>
<dbReference type="Pfam" id="PF04055">
    <property type="entry name" value="Radical_SAM"/>
    <property type="match status" value="1"/>
</dbReference>
<dbReference type="SUPFAM" id="SSF102114">
    <property type="entry name" value="Radical SAM enzymes"/>
    <property type="match status" value="1"/>
</dbReference>
<dbReference type="InterPro" id="IPR013785">
    <property type="entry name" value="Aldolase_TIM"/>
</dbReference>
<sequence>MKYSQFNSIVYIDERYYLYNSFNQKFLVIDPILKDLLEASKSENIENLHEVHPTFYDYLVAEEFIISSEIEEVEKVKQLAKSVDENRSNFLLTINPTMNCNFKCWYCYETHVKTSKFSQSMIDKVGKFIEKTTINPAMKYFQLAFFGGEPLLYFKKDVVPVIEKLQDECVKNSVDYSVSFTTNGYLIDDYFIDFFNSRKITPSFQITLDGYKEKHDEVRFVNAKKGSYVEIVKNIKRLINNSFFVRLRVNYTSENIADTYKISEEFQDIPADIKKKYLLMDFHRVWQDSQNDNINEVVDENTDKIKENGIQVSHMTPDNVRNSCYADKRNSAVINYNGDLFKCTARDFTTAKRAGYINESGDLIWEDDYLERRMNTKFKNKPCLSCRLLPICNGGCSQHAMEAEESQTEYCVYYGDDRLKDDVVISKIKGIVEALVLDEV</sequence>
<keyword evidence="5" id="KW-0411">Iron-sulfur</keyword>